<evidence type="ECO:0000313" key="2">
    <source>
        <dbReference type="Proteomes" id="UP000196803"/>
    </source>
</evidence>
<protein>
    <submittedName>
        <fullName evidence="1">Uncharacterized protein</fullName>
    </submittedName>
</protein>
<evidence type="ECO:0000313" key="1">
    <source>
        <dbReference type="EMBL" id="SMR92531.1"/>
    </source>
</evidence>
<dbReference type="EMBL" id="FXXC01000001">
    <property type="protein sequence ID" value="SMR92531.1"/>
    <property type="molecule type" value="Genomic_DNA"/>
</dbReference>
<keyword evidence="2" id="KW-1185">Reference proteome</keyword>
<gene>
    <name evidence="1" type="ORF">SAMN05216240_1060</name>
</gene>
<organism evidence="1 2">
    <name type="scientific">Caldicellulosiruptor bescii</name>
    <name type="common">Anaerocellum thermophilum</name>
    <dbReference type="NCBI Taxonomy" id="31899"/>
    <lineage>
        <taxon>Bacteria</taxon>
        <taxon>Bacillati</taxon>
        <taxon>Bacillota</taxon>
        <taxon>Bacillota incertae sedis</taxon>
        <taxon>Caldicellulosiruptorales</taxon>
        <taxon>Caldicellulosiruptoraceae</taxon>
        <taxon>Caldicellulosiruptor</taxon>
    </lineage>
</organism>
<name>A0ABY1S7M1_CALBS</name>
<comment type="caution">
    <text evidence="1">The sequence shown here is derived from an EMBL/GenBank/DDBJ whole genome shotgun (WGS) entry which is preliminary data.</text>
</comment>
<proteinExistence type="predicted"/>
<sequence length="57" mass="5914">MDVAGSMNDGSFVMMGKYAVAKVAVAIAVAQGNGCDLAMQSDTLPKFAVETRSSNEQ</sequence>
<accession>A0ABY1S7M1</accession>
<reference evidence="1 2" key="1">
    <citation type="submission" date="2017-05" db="EMBL/GenBank/DDBJ databases">
        <authorList>
            <person name="Varghese N."/>
            <person name="Submissions S."/>
        </authorList>
    </citation>
    <scope>NUCLEOTIDE SEQUENCE [LARGE SCALE GENOMIC DNA]</scope>
    <source>
        <strain evidence="1 2">MACB1020</strain>
    </source>
</reference>
<dbReference type="Proteomes" id="UP000196803">
    <property type="component" value="Unassembled WGS sequence"/>
</dbReference>